<evidence type="ECO:0000259" key="1">
    <source>
        <dbReference type="Pfam" id="PF21747"/>
    </source>
</evidence>
<comment type="caution">
    <text evidence="2">The sequence shown here is derived from an EMBL/GenBank/DDBJ whole genome shotgun (WGS) entry which is preliminary data.</text>
</comment>
<dbReference type="InterPro" id="IPR048427">
    <property type="entry name" value="YpoC"/>
</dbReference>
<accession>A0ABS2QIJ2</accession>
<keyword evidence="3" id="KW-1185">Reference proteome</keyword>
<name>A0ABS2QIJ2_9BACI</name>
<evidence type="ECO:0000313" key="2">
    <source>
        <dbReference type="EMBL" id="MBM7692609.1"/>
    </source>
</evidence>
<dbReference type="Pfam" id="PF21747">
    <property type="entry name" value="YpoC"/>
    <property type="match status" value="1"/>
</dbReference>
<reference evidence="2 3" key="1">
    <citation type="submission" date="2021-01" db="EMBL/GenBank/DDBJ databases">
        <title>Genomic Encyclopedia of Type Strains, Phase IV (KMG-IV): sequencing the most valuable type-strain genomes for metagenomic binning, comparative biology and taxonomic classification.</title>
        <authorList>
            <person name="Goeker M."/>
        </authorList>
    </citation>
    <scope>NUCLEOTIDE SEQUENCE [LARGE SCALE GENOMIC DNA]</scope>
    <source>
        <strain evidence="2 3">DSM 105482</strain>
    </source>
</reference>
<proteinExistence type="predicted"/>
<protein>
    <recommendedName>
        <fullName evidence="1">YpoC-like domain-containing protein</fullName>
    </recommendedName>
</protein>
<gene>
    <name evidence="2" type="ORF">JOC77_002039</name>
</gene>
<sequence length="175" mass="20727">MTNLILATPNSLVGTIYFKETVQLSREELKVWTPELLVHHYFPYEICFYNSIESFAPWEHAEKVMPDLLALWHRESKVLADLFSLRKTDKAFLHMKRAISIWISALFWINSRPVCVRDWSNQGSELALSPINAAERLTFILERPVLFHAYKQLNILFQELEKMFYKQIAIKNRLR</sequence>
<organism evidence="2 3">
    <name type="scientific">Peribacillus deserti</name>
    <dbReference type="NCBI Taxonomy" id="673318"/>
    <lineage>
        <taxon>Bacteria</taxon>
        <taxon>Bacillati</taxon>
        <taxon>Bacillota</taxon>
        <taxon>Bacilli</taxon>
        <taxon>Bacillales</taxon>
        <taxon>Bacillaceae</taxon>
        <taxon>Peribacillus</taxon>
    </lineage>
</organism>
<evidence type="ECO:0000313" key="3">
    <source>
        <dbReference type="Proteomes" id="UP000823486"/>
    </source>
</evidence>
<feature type="domain" description="YpoC-like" evidence="1">
    <location>
        <begin position="63"/>
        <end position="172"/>
    </location>
</feature>
<dbReference type="Proteomes" id="UP000823486">
    <property type="component" value="Unassembled WGS sequence"/>
</dbReference>
<dbReference type="EMBL" id="JAFBFI010000007">
    <property type="protein sequence ID" value="MBM7692609.1"/>
    <property type="molecule type" value="Genomic_DNA"/>
</dbReference>
<dbReference type="RefSeq" id="WP_204542426.1">
    <property type="nucleotide sequence ID" value="NZ_JAFBFI010000007.1"/>
</dbReference>